<sequence length="140" mass="15994">MYNKLIWDLVFVWFVFSRFLSVKSGGILVCKNGYEDMEGYCLKAHTEPATFPNAIEKCRQDGGQLVTIKNSDKQLVINNFRYQKQLPSNTRVWFGLKQNDTKWKWIDGTSLVYSNWRSSAITTGTGEGFRLGVVISLGLL</sequence>
<dbReference type="InterPro" id="IPR016187">
    <property type="entry name" value="CTDL_fold"/>
</dbReference>
<dbReference type="InterPro" id="IPR001304">
    <property type="entry name" value="C-type_lectin-like"/>
</dbReference>
<protein>
    <recommendedName>
        <fullName evidence="2">C-type lectin domain-containing protein</fullName>
    </recommendedName>
</protein>
<dbReference type="AlphaFoldDB" id="A0AAN8GG02"/>
<evidence type="ECO:0000259" key="2">
    <source>
        <dbReference type="PROSITE" id="PS50041"/>
    </source>
</evidence>
<gene>
    <name evidence="3" type="ORF">SNE40_022818</name>
</gene>
<accession>A0AAN8GG02</accession>
<dbReference type="PROSITE" id="PS50041">
    <property type="entry name" value="C_TYPE_LECTIN_2"/>
    <property type="match status" value="1"/>
</dbReference>
<evidence type="ECO:0000313" key="4">
    <source>
        <dbReference type="Proteomes" id="UP001347796"/>
    </source>
</evidence>
<keyword evidence="1" id="KW-0732">Signal</keyword>
<organism evidence="3 4">
    <name type="scientific">Patella caerulea</name>
    <name type="common">Rayed Mediterranean limpet</name>
    <dbReference type="NCBI Taxonomy" id="87958"/>
    <lineage>
        <taxon>Eukaryota</taxon>
        <taxon>Metazoa</taxon>
        <taxon>Spiralia</taxon>
        <taxon>Lophotrochozoa</taxon>
        <taxon>Mollusca</taxon>
        <taxon>Gastropoda</taxon>
        <taxon>Patellogastropoda</taxon>
        <taxon>Patelloidea</taxon>
        <taxon>Patellidae</taxon>
        <taxon>Patella</taxon>
    </lineage>
</organism>
<evidence type="ECO:0000256" key="1">
    <source>
        <dbReference type="SAM" id="SignalP"/>
    </source>
</evidence>
<dbReference type="Proteomes" id="UP001347796">
    <property type="component" value="Unassembled WGS sequence"/>
</dbReference>
<dbReference type="PANTHER" id="PTHR22801">
    <property type="entry name" value="LITHOSTATHINE"/>
    <property type="match status" value="1"/>
</dbReference>
<keyword evidence="4" id="KW-1185">Reference proteome</keyword>
<feature type="chain" id="PRO_5042984483" description="C-type lectin domain-containing protein" evidence="1">
    <location>
        <begin position="18"/>
        <end position="140"/>
    </location>
</feature>
<proteinExistence type="predicted"/>
<dbReference type="EMBL" id="JAZGQO010000021">
    <property type="protein sequence ID" value="KAK6166029.1"/>
    <property type="molecule type" value="Genomic_DNA"/>
</dbReference>
<comment type="caution">
    <text evidence="3">The sequence shown here is derived from an EMBL/GenBank/DDBJ whole genome shotgun (WGS) entry which is preliminary data.</text>
</comment>
<evidence type="ECO:0000313" key="3">
    <source>
        <dbReference type="EMBL" id="KAK6166029.1"/>
    </source>
</evidence>
<dbReference type="CDD" id="cd00037">
    <property type="entry name" value="CLECT"/>
    <property type="match status" value="1"/>
</dbReference>
<dbReference type="SMART" id="SM00034">
    <property type="entry name" value="CLECT"/>
    <property type="match status" value="1"/>
</dbReference>
<dbReference type="Gene3D" id="3.10.100.10">
    <property type="entry name" value="Mannose-Binding Protein A, subunit A"/>
    <property type="match status" value="1"/>
</dbReference>
<dbReference type="InterPro" id="IPR016186">
    <property type="entry name" value="C-type_lectin-like/link_sf"/>
</dbReference>
<feature type="signal peptide" evidence="1">
    <location>
        <begin position="1"/>
        <end position="17"/>
    </location>
</feature>
<dbReference type="InterPro" id="IPR050801">
    <property type="entry name" value="Ca-Dep_Lectins_ImmuneDev"/>
</dbReference>
<dbReference type="PANTHER" id="PTHR22801:SF63">
    <property type="entry name" value="C-TYPE LECTIN DOMAIN-CONTAINING PROTEIN"/>
    <property type="match status" value="1"/>
</dbReference>
<dbReference type="SUPFAM" id="SSF56436">
    <property type="entry name" value="C-type lectin-like"/>
    <property type="match status" value="1"/>
</dbReference>
<feature type="domain" description="C-type lectin" evidence="2">
    <location>
        <begin position="37"/>
        <end position="116"/>
    </location>
</feature>
<name>A0AAN8GG02_PATCE</name>
<reference evidence="3 4" key="1">
    <citation type="submission" date="2024-01" db="EMBL/GenBank/DDBJ databases">
        <title>The genome of the rayed Mediterranean limpet Patella caerulea (Linnaeus, 1758).</title>
        <authorList>
            <person name="Anh-Thu Weber A."/>
            <person name="Halstead-Nussloch G."/>
        </authorList>
    </citation>
    <scope>NUCLEOTIDE SEQUENCE [LARGE SCALE GENOMIC DNA]</scope>
    <source>
        <strain evidence="3">AATW-2023a</strain>
        <tissue evidence="3">Whole specimen</tissue>
    </source>
</reference>
<dbReference type="Pfam" id="PF00059">
    <property type="entry name" value="Lectin_C"/>
    <property type="match status" value="1"/>
</dbReference>